<dbReference type="EMBL" id="JBHTBW010000032">
    <property type="protein sequence ID" value="MFC7441692.1"/>
    <property type="molecule type" value="Genomic_DNA"/>
</dbReference>
<keyword evidence="1" id="KW-1133">Transmembrane helix</keyword>
<reference evidence="3" key="1">
    <citation type="journal article" date="2019" name="Int. J. Syst. Evol. Microbiol.">
        <title>The Global Catalogue of Microorganisms (GCM) 10K type strain sequencing project: providing services to taxonomists for standard genome sequencing and annotation.</title>
        <authorList>
            <consortium name="The Broad Institute Genomics Platform"/>
            <consortium name="The Broad Institute Genome Sequencing Center for Infectious Disease"/>
            <person name="Wu L."/>
            <person name="Ma J."/>
        </authorList>
    </citation>
    <scope>NUCLEOTIDE SEQUENCE [LARGE SCALE GENOMIC DNA]</scope>
    <source>
        <strain evidence="3">CGMCC 1.12942</strain>
    </source>
</reference>
<keyword evidence="3" id="KW-1185">Reference proteome</keyword>
<keyword evidence="1" id="KW-0812">Transmembrane</keyword>
<proteinExistence type="predicted"/>
<dbReference type="RefSeq" id="WP_379865054.1">
    <property type="nucleotide sequence ID" value="NZ_JBHTBW010000032.1"/>
</dbReference>
<protein>
    <submittedName>
        <fullName evidence="2">Uncharacterized protein</fullName>
    </submittedName>
</protein>
<keyword evidence="1" id="KW-0472">Membrane</keyword>
<comment type="caution">
    <text evidence="2">The sequence shown here is derived from an EMBL/GenBank/DDBJ whole genome shotgun (WGS) entry which is preliminary data.</text>
</comment>
<organism evidence="2 3">
    <name type="scientific">Laceyella putida</name>
    <dbReference type="NCBI Taxonomy" id="110101"/>
    <lineage>
        <taxon>Bacteria</taxon>
        <taxon>Bacillati</taxon>
        <taxon>Bacillota</taxon>
        <taxon>Bacilli</taxon>
        <taxon>Bacillales</taxon>
        <taxon>Thermoactinomycetaceae</taxon>
        <taxon>Laceyella</taxon>
    </lineage>
</organism>
<evidence type="ECO:0000313" key="3">
    <source>
        <dbReference type="Proteomes" id="UP001596500"/>
    </source>
</evidence>
<accession>A0ABW2RLW4</accession>
<dbReference type="Proteomes" id="UP001596500">
    <property type="component" value="Unassembled WGS sequence"/>
</dbReference>
<name>A0ABW2RLW4_9BACL</name>
<sequence>MGLSSVATIANMSPQTFNGFLVNFVGIPLVFVLGTWLMARMGRD</sequence>
<evidence type="ECO:0000313" key="2">
    <source>
        <dbReference type="EMBL" id="MFC7441692.1"/>
    </source>
</evidence>
<evidence type="ECO:0000256" key="1">
    <source>
        <dbReference type="SAM" id="Phobius"/>
    </source>
</evidence>
<feature type="transmembrane region" description="Helical" evidence="1">
    <location>
        <begin position="20"/>
        <end position="39"/>
    </location>
</feature>
<gene>
    <name evidence="2" type="ORF">ACFQNG_11265</name>
</gene>